<sequence length="82" mass="9448">MTTLEAHDDRPLLTRSHEHAWVTESSHRTSEGLVRYVRCGRCGDRRVDIQVHPQLPPEPLSTVRPGSREQRGTMRFFPLSGR</sequence>
<evidence type="ECO:0000313" key="3">
    <source>
        <dbReference type="Proteomes" id="UP000625527"/>
    </source>
</evidence>
<gene>
    <name evidence="2" type="ORF">IHE71_22065</name>
</gene>
<feature type="region of interest" description="Disordered" evidence="1">
    <location>
        <begin position="52"/>
        <end position="82"/>
    </location>
</feature>
<comment type="caution">
    <text evidence="2">The sequence shown here is derived from an EMBL/GenBank/DDBJ whole genome shotgun (WGS) entry which is preliminary data.</text>
</comment>
<name>A0ABR9N3Z0_9MICO</name>
<keyword evidence="3" id="KW-1185">Reference proteome</keyword>
<evidence type="ECO:0000256" key="1">
    <source>
        <dbReference type="SAM" id="MobiDB-lite"/>
    </source>
</evidence>
<reference evidence="2 3" key="1">
    <citation type="submission" date="2020-10" db="EMBL/GenBank/DDBJ databases">
        <title>Myceligenerans pegani sp. nov., an endophytic actinomycete isolated from Peganum harmala L. in Xinjiang, China.</title>
        <authorList>
            <person name="Xin L."/>
        </authorList>
    </citation>
    <scope>NUCLEOTIDE SEQUENCE [LARGE SCALE GENOMIC DNA]</scope>
    <source>
        <strain evidence="2 3">TRM65318</strain>
    </source>
</reference>
<dbReference type="EMBL" id="JADAQT010000108">
    <property type="protein sequence ID" value="MBE1878386.1"/>
    <property type="molecule type" value="Genomic_DNA"/>
</dbReference>
<dbReference type="Proteomes" id="UP000625527">
    <property type="component" value="Unassembled WGS sequence"/>
</dbReference>
<accession>A0ABR9N3Z0</accession>
<proteinExistence type="predicted"/>
<evidence type="ECO:0000313" key="2">
    <source>
        <dbReference type="EMBL" id="MBE1878386.1"/>
    </source>
</evidence>
<organism evidence="2 3">
    <name type="scientific">Myceligenerans pegani</name>
    <dbReference type="NCBI Taxonomy" id="2776917"/>
    <lineage>
        <taxon>Bacteria</taxon>
        <taxon>Bacillati</taxon>
        <taxon>Actinomycetota</taxon>
        <taxon>Actinomycetes</taxon>
        <taxon>Micrococcales</taxon>
        <taxon>Promicromonosporaceae</taxon>
        <taxon>Myceligenerans</taxon>
    </lineage>
</organism>
<protein>
    <submittedName>
        <fullName evidence="2">Uncharacterized protein</fullName>
    </submittedName>
</protein>
<dbReference type="RefSeq" id="WP_192864914.1">
    <property type="nucleotide sequence ID" value="NZ_JADAQT010000108.1"/>
</dbReference>